<reference evidence="5" key="2">
    <citation type="submission" date="2023-06" db="EMBL/GenBank/DDBJ databases">
        <authorList>
            <person name="Swenson N.G."/>
            <person name="Wegrzyn J.L."/>
            <person name="Mcevoy S.L."/>
        </authorList>
    </citation>
    <scope>NUCLEOTIDE SEQUENCE</scope>
    <source>
        <strain evidence="5">NS2018</strain>
        <tissue evidence="5">Leaf</tissue>
    </source>
</reference>
<dbReference type="Gene3D" id="3.30.530.20">
    <property type="match status" value="1"/>
</dbReference>
<dbReference type="InterPro" id="IPR000916">
    <property type="entry name" value="Bet_v_I/MLP"/>
</dbReference>
<sequence>MVTGTIVDEYKSPIAIERLWQAAIVDAHNLMPKILPHIISSIEILEGYGGVGTIKKFTFTDAVKEFSYVTDRVEVMDGENHVFKYSVVEGGLVGLKVSSYVAEVILTPASDGGGCLVNLKIEYESLGESLLSEEDAAKIISGTVAMVKAADEYLLENFKAYS</sequence>
<dbReference type="PANTHER" id="PTHR31213:SF201">
    <property type="entry name" value="OS03G0300400 PROTEIN"/>
    <property type="match status" value="1"/>
</dbReference>
<dbReference type="GO" id="GO:0004864">
    <property type="term" value="F:protein phosphatase inhibitor activity"/>
    <property type="evidence" value="ECO:0007669"/>
    <property type="project" value="InterPro"/>
</dbReference>
<evidence type="ECO:0000256" key="3">
    <source>
        <dbReference type="ARBA" id="ARBA00023265"/>
    </source>
</evidence>
<dbReference type="GO" id="GO:0038023">
    <property type="term" value="F:signaling receptor activity"/>
    <property type="evidence" value="ECO:0007669"/>
    <property type="project" value="InterPro"/>
</dbReference>
<dbReference type="PRINTS" id="PR00634">
    <property type="entry name" value="BETALLERGEN"/>
</dbReference>
<evidence type="ECO:0000256" key="1">
    <source>
        <dbReference type="ARBA" id="ARBA00009744"/>
    </source>
</evidence>
<evidence type="ECO:0000313" key="6">
    <source>
        <dbReference type="Proteomes" id="UP001168877"/>
    </source>
</evidence>
<dbReference type="Proteomes" id="UP001168877">
    <property type="component" value="Unassembled WGS sequence"/>
</dbReference>
<dbReference type="GO" id="GO:0005737">
    <property type="term" value="C:cytoplasm"/>
    <property type="evidence" value="ECO:0007669"/>
    <property type="project" value="TreeGrafter"/>
</dbReference>
<dbReference type="GO" id="GO:0006952">
    <property type="term" value="P:defense response"/>
    <property type="evidence" value="ECO:0007669"/>
    <property type="project" value="UniProtKB-KW"/>
</dbReference>
<dbReference type="InterPro" id="IPR050279">
    <property type="entry name" value="Plant_def-hormone_signal"/>
</dbReference>
<dbReference type="InterPro" id="IPR024949">
    <property type="entry name" value="Bet_v_I_allergen"/>
</dbReference>
<organism evidence="5 6">
    <name type="scientific">Acer saccharum</name>
    <name type="common">Sugar maple</name>
    <dbReference type="NCBI Taxonomy" id="4024"/>
    <lineage>
        <taxon>Eukaryota</taxon>
        <taxon>Viridiplantae</taxon>
        <taxon>Streptophyta</taxon>
        <taxon>Embryophyta</taxon>
        <taxon>Tracheophyta</taxon>
        <taxon>Spermatophyta</taxon>
        <taxon>Magnoliopsida</taxon>
        <taxon>eudicotyledons</taxon>
        <taxon>Gunneridae</taxon>
        <taxon>Pentapetalae</taxon>
        <taxon>rosids</taxon>
        <taxon>malvids</taxon>
        <taxon>Sapindales</taxon>
        <taxon>Sapindaceae</taxon>
        <taxon>Hippocastanoideae</taxon>
        <taxon>Acereae</taxon>
        <taxon>Acer</taxon>
    </lineage>
</organism>
<feature type="domain" description="Bet v I/Major latex protein" evidence="4">
    <location>
        <begin position="1"/>
        <end position="157"/>
    </location>
</feature>
<dbReference type="FunFam" id="3.30.530.20:FF:000007">
    <property type="entry name" value="Major pollen allergen Bet v 1-A"/>
    <property type="match status" value="1"/>
</dbReference>
<evidence type="ECO:0000259" key="4">
    <source>
        <dbReference type="SMART" id="SM01037"/>
    </source>
</evidence>
<dbReference type="SUPFAM" id="SSF55961">
    <property type="entry name" value="Bet v1-like"/>
    <property type="match status" value="1"/>
</dbReference>
<name>A0AA39SZP9_ACESA</name>
<evidence type="ECO:0000256" key="2">
    <source>
        <dbReference type="ARBA" id="ARBA00022821"/>
    </source>
</evidence>
<dbReference type="PANTHER" id="PTHR31213">
    <property type="entry name" value="OS08G0374000 PROTEIN-RELATED"/>
    <property type="match status" value="1"/>
</dbReference>
<dbReference type="GO" id="GO:0005634">
    <property type="term" value="C:nucleus"/>
    <property type="evidence" value="ECO:0007669"/>
    <property type="project" value="TreeGrafter"/>
</dbReference>
<keyword evidence="2" id="KW-0611">Plant defense</keyword>
<reference evidence="5" key="1">
    <citation type="journal article" date="2022" name="Plant J.">
        <title>Strategies of tolerance reflected in two North American maple genomes.</title>
        <authorList>
            <person name="McEvoy S.L."/>
            <person name="Sezen U.U."/>
            <person name="Trouern-Trend A."/>
            <person name="McMahon S.M."/>
            <person name="Schaberg P.G."/>
            <person name="Yang J."/>
            <person name="Wegrzyn J.L."/>
            <person name="Swenson N.G."/>
        </authorList>
    </citation>
    <scope>NUCLEOTIDE SEQUENCE</scope>
    <source>
        <strain evidence="5">NS2018</strain>
    </source>
</reference>
<comment type="caution">
    <text evidence="5">The sequence shown here is derived from an EMBL/GenBank/DDBJ whole genome shotgun (WGS) entry which is preliminary data.</text>
</comment>
<evidence type="ECO:0000313" key="5">
    <source>
        <dbReference type="EMBL" id="KAK0608491.1"/>
    </source>
</evidence>
<dbReference type="SMART" id="SM01037">
    <property type="entry name" value="Bet_v_1"/>
    <property type="match status" value="1"/>
</dbReference>
<comment type="similarity">
    <text evidence="1">Belongs to the BetVI family.</text>
</comment>
<dbReference type="InterPro" id="IPR023393">
    <property type="entry name" value="START-like_dom_sf"/>
</dbReference>
<dbReference type="EMBL" id="JAUESC010000001">
    <property type="protein sequence ID" value="KAK0608491.1"/>
    <property type="molecule type" value="Genomic_DNA"/>
</dbReference>
<dbReference type="Pfam" id="PF00407">
    <property type="entry name" value="Bet_v_1"/>
    <property type="match status" value="1"/>
</dbReference>
<keyword evidence="3" id="KW-0568">Pathogenesis-related protein</keyword>
<dbReference type="GO" id="GO:0009738">
    <property type="term" value="P:abscisic acid-activated signaling pathway"/>
    <property type="evidence" value="ECO:0007669"/>
    <property type="project" value="InterPro"/>
</dbReference>
<dbReference type="AlphaFoldDB" id="A0AA39SZP9"/>
<keyword evidence="6" id="KW-1185">Reference proteome</keyword>
<dbReference type="CDD" id="cd07816">
    <property type="entry name" value="Bet_v1-like"/>
    <property type="match status" value="1"/>
</dbReference>
<dbReference type="GO" id="GO:0010427">
    <property type="term" value="F:abscisic acid binding"/>
    <property type="evidence" value="ECO:0007669"/>
    <property type="project" value="InterPro"/>
</dbReference>
<protein>
    <recommendedName>
        <fullName evidence="4">Bet v I/Major latex protein domain-containing protein</fullName>
    </recommendedName>
</protein>
<gene>
    <name evidence="5" type="ORF">LWI29_031500</name>
</gene>
<accession>A0AA39SZP9</accession>
<proteinExistence type="inferred from homology"/>